<protein>
    <submittedName>
        <fullName evidence="3">Dockerin type I repeat-containing domain protein</fullName>
    </submittedName>
</protein>
<dbReference type="Pfam" id="PF00404">
    <property type="entry name" value="Dockerin_1"/>
    <property type="match status" value="1"/>
</dbReference>
<dbReference type="Gene3D" id="1.10.1330.10">
    <property type="entry name" value="Dockerin domain"/>
    <property type="match status" value="1"/>
</dbReference>
<evidence type="ECO:0000256" key="1">
    <source>
        <dbReference type="SAM" id="Phobius"/>
    </source>
</evidence>
<dbReference type="InterPro" id="IPR002105">
    <property type="entry name" value="Dockerin_1_rpt"/>
</dbReference>
<keyword evidence="1" id="KW-1133">Transmembrane helix</keyword>
<dbReference type="PROSITE" id="PS51766">
    <property type="entry name" value="DOCKERIN"/>
    <property type="match status" value="1"/>
</dbReference>
<reference evidence="3 4" key="1">
    <citation type="submission" date="2013-07" db="EMBL/GenBank/DDBJ databases">
        <authorList>
            <person name="Weinstock G."/>
            <person name="Sodergren E."/>
            <person name="Wylie T."/>
            <person name="Fulton L."/>
            <person name="Fulton R."/>
            <person name="Fronick C."/>
            <person name="O'Laughlin M."/>
            <person name="Godfrey J."/>
            <person name="Miner T."/>
            <person name="Herter B."/>
            <person name="Appelbaum E."/>
            <person name="Cordes M."/>
            <person name="Lek S."/>
            <person name="Wollam A."/>
            <person name="Pepin K.H."/>
            <person name="Palsikar V.B."/>
            <person name="Mitreva M."/>
            <person name="Wilson R.K."/>
        </authorList>
    </citation>
    <scope>NUCLEOTIDE SEQUENCE [LARGE SCALE GENOMIC DNA]</scope>
    <source>
        <strain evidence="3 4">ATCC 27760</strain>
    </source>
</reference>
<dbReference type="SUPFAM" id="SSF63446">
    <property type="entry name" value="Type I dockerin domain"/>
    <property type="match status" value="1"/>
</dbReference>
<proteinExistence type="predicted"/>
<dbReference type="eggNOG" id="COG3291">
    <property type="taxonomic scope" value="Bacteria"/>
</dbReference>
<evidence type="ECO:0000259" key="2">
    <source>
        <dbReference type="PROSITE" id="PS51766"/>
    </source>
</evidence>
<dbReference type="InterPro" id="IPR026906">
    <property type="entry name" value="LRR_5"/>
</dbReference>
<accession>U2KYV1</accession>
<keyword evidence="4" id="KW-1185">Reference proteome</keyword>
<comment type="caution">
    <text evidence="3">The sequence shown here is derived from an EMBL/GenBank/DDBJ whole genome shotgun (WGS) entry which is preliminary data.</text>
</comment>
<dbReference type="InterPro" id="IPR036439">
    <property type="entry name" value="Dockerin_dom_sf"/>
</dbReference>
<dbReference type="PANTHER" id="PTHR45661:SF3">
    <property type="entry name" value="IG-LIKE DOMAIN-CONTAINING PROTEIN"/>
    <property type="match status" value="1"/>
</dbReference>
<dbReference type="HOGENOM" id="CLU_491653_0_0_9"/>
<dbReference type="PROSITE" id="PS00018">
    <property type="entry name" value="EF_HAND_1"/>
    <property type="match status" value="1"/>
</dbReference>
<dbReference type="GO" id="GO:0004553">
    <property type="term" value="F:hydrolase activity, hydrolyzing O-glycosyl compounds"/>
    <property type="evidence" value="ECO:0007669"/>
    <property type="project" value="InterPro"/>
</dbReference>
<dbReference type="Pfam" id="PF13306">
    <property type="entry name" value="LRR_5"/>
    <property type="match status" value="2"/>
</dbReference>
<gene>
    <name evidence="3" type="ORF">RUMCAL_00130</name>
</gene>
<name>U2KYV1_9FIRM</name>
<dbReference type="EMBL" id="AWVF01000019">
    <property type="protein sequence ID" value="ERJ97472.1"/>
    <property type="molecule type" value="Genomic_DNA"/>
</dbReference>
<evidence type="ECO:0000313" key="4">
    <source>
        <dbReference type="Proteomes" id="UP000016662"/>
    </source>
</evidence>
<dbReference type="Gene3D" id="3.80.10.10">
    <property type="entry name" value="Ribonuclease Inhibitor"/>
    <property type="match status" value="1"/>
</dbReference>
<keyword evidence="1" id="KW-0812">Transmembrane</keyword>
<feature type="transmembrane region" description="Helical" evidence="1">
    <location>
        <begin position="41"/>
        <end position="59"/>
    </location>
</feature>
<dbReference type="SUPFAM" id="SSF52058">
    <property type="entry name" value="L domain-like"/>
    <property type="match status" value="1"/>
</dbReference>
<dbReference type="PANTHER" id="PTHR45661">
    <property type="entry name" value="SURFACE ANTIGEN"/>
    <property type="match status" value="1"/>
</dbReference>
<evidence type="ECO:0000313" key="3">
    <source>
        <dbReference type="EMBL" id="ERJ97472.1"/>
    </source>
</evidence>
<dbReference type="OrthoDB" id="1815573at2"/>
<dbReference type="InterPro" id="IPR016134">
    <property type="entry name" value="Dockerin_dom"/>
</dbReference>
<dbReference type="GO" id="GO:0000272">
    <property type="term" value="P:polysaccharide catabolic process"/>
    <property type="evidence" value="ECO:0007669"/>
    <property type="project" value="InterPro"/>
</dbReference>
<organism evidence="3 4">
    <name type="scientific">Ruminococcus callidus ATCC 27760</name>
    <dbReference type="NCBI Taxonomy" id="411473"/>
    <lineage>
        <taxon>Bacteria</taxon>
        <taxon>Bacillati</taxon>
        <taxon>Bacillota</taxon>
        <taxon>Clostridia</taxon>
        <taxon>Eubacteriales</taxon>
        <taxon>Oscillospiraceae</taxon>
        <taxon>Ruminococcus</taxon>
    </lineage>
</organism>
<feature type="domain" description="Dockerin" evidence="2">
    <location>
        <begin position="486"/>
        <end position="554"/>
    </location>
</feature>
<dbReference type="CDD" id="cd14256">
    <property type="entry name" value="Dockerin_I"/>
    <property type="match status" value="1"/>
</dbReference>
<dbReference type="STRING" id="411473.RUMCAL_00130"/>
<dbReference type="PATRIC" id="fig|411473.3.peg.106"/>
<dbReference type="InterPro" id="IPR032675">
    <property type="entry name" value="LRR_dom_sf"/>
</dbReference>
<dbReference type="Proteomes" id="UP000016662">
    <property type="component" value="Unassembled WGS sequence"/>
</dbReference>
<dbReference type="InterPro" id="IPR018247">
    <property type="entry name" value="EF_Hand_1_Ca_BS"/>
</dbReference>
<sequence length="554" mass="61117">MKNCKFRRKHCKFRRLLAQVLFLWYHKYNFNEEEVFMKKKVLSLLTAAMMSGTCFFVGAEQICAAEYPSFTLRLNQHTGNAEFMEDETDKKVVFTATCLKYSGSDVELVDAKTNEVVAKMLDDGNFDVSGDDLENDRTWSAVLSFENAAVGSYSYYARLTDADGTVSTTKTFSVVIYDAVSDADAERMAEIAQKVGALSSDTTFQNADQETRKQMADALFDQLIAEGYVKENSVNYDAEKHWYAYQCEGVGGFSDVTCYLDIAVKDPDQVSTGIATATSAFTYVNHGDSIEITGFDNSISDVVIPSEIEGLPVTAISVGAFYLSAITSIEIPNTVTSIGEMAFLGCTSLKSVKLSTGVAKIDKNAFGSCSALQEIQVAKDNPNFSSLNGVLYSKKQDTLIIYPAAKTDAAYIIPSGVTSVAMYAFSENPYLETLTIPNSLIKVGDSAFYNCKNLRAVSYNGTEEEWNQITIGLLNEKLTGATIQYQERIIGDVNADGAFTISDVVLLQKWLLSVPDTQLADWKAADFNGDQTLNVFDLCQMRYNLLKQEEDSKR</sequence>
<dbReference type="InterPro" id="IPR053139">
    <property type="entry name" value="Surface_bspA-like"/>
</dbReference>
<dbReference type="AlphaFoldDB" id="U2KYV1"/>
<keyword evidence="1" id="KW-0472">Membrane</keyword>